<dbReference type="PANTHER" id="PTHR11103:SF18">
    <property type="entry name" value="SLR1189 PROTEIN"/>
    <property type="match status" value="1"/>
</dbReference>
<dbReference type="RefSeq" id="WP_097154735.1">
    <property type="nucleotide sequence ID" value="NZ_OBEL01000004.1"/>
</dbReference>
<dbReference type="Pfam" id="PF02574">
    <property type="entry name" value="S-methyl_trans"/>
    <property type="match status" value="1"/>
</dbReference>
<dbReference type="GO" id="GO:0008168">
    <property type="term" value="F:methyltransferase activity"/>
    <property type="evidence" value="ECO:0007669"/>
    <property type="project" value="UniProtKB-UniRule"/>
</dbReference>
<organism evidence="6 7">
    <name type="scientific">Cohaesibacter gelatinilyticus</name>
    <dbReference type="NCBI Taxonomy" id="372072"/>
    <lineage>
        <taxon>Bacteria</taxon>
        <taxon>Pseudomonadati</taxon>
        <taxon>Pseudomonadota</taxon>
        <taxon>Alphaproteobacteria</taxon>
        <taxon>Hyphomicrobiales</taxon>
        <taxon>Cohaesibacteraceae</taxon>
    </lineage>
</organism>
<dbReference type="SUPFAM" id="SSF82282">
    <property type="entry name" value="Homocysteine S-methyltransferase"/>
    <property type="match status" value="1"/>
</dbReference>
<feature type="domain" description="Hcy-binding" evidence="5">
    <location>
        <begin position="9"/>
        <end position="304"/>
    </location>
</feature>
<feature type="binding site" evidence="3">
    <location>
        <position position="290"/>
    </location>
    <ligand>
        <name>Zn(2+)</name>
        <dbReference type="ChEBI" id="CHEBI:29105"/>
    </ligand>
</feature>
<keyword evidence="2 3" id="KW-0808">Transferase</keyword>
<dbReference type="NCBIfam" id="NF005718">
    <property type="entry name" value="PRK07534.1"/>
    <property type="match status" value="1"/>
</dbReference>
<feature type="binding site" evidence="3">
    <location>
        <position position="223"/>
    </location>
    <ligand>
        <name>Zn(2+)</name>
        <dbReference type="ChEBI" id="CHEBI:29105"/>
    </ligand>
</feature>
<feature type="binding site" evidence="3">
    <location>
        <position position="289"/>
    </location>
    <ligand>
        <name>Zn(2+)</name>
        <dbReference type="ChEBI" id="CHEBI:29105"/>
    </ligand>
</feature>
<accession>A0A285PJU1</accession>
<keyword evidence="1 3" id="KW-0489">Methyltransferase</keyword>
<dbReference type="EMBL" id="OBEL01000004">
    <property type="protein sequence ID" value="SNZ20386.1"/>
    <property type="molecule type" value="Genomic_DNA"/>
</dbReference>
<feature type="region of interest" description="Disordered" evidence="4">
    <location>
        <begin position="319"/>
        <end position="347"/>
    </location>
</feature>
<keyword evidence="3" id="KW-0479">Metal-binding</keyword>
<dbReference type="GO" id="GO:0046872">
    <property type="term" value="F:metal ion binding"/>
    <property type="evidence" value="ECO:0007669"/>
    <property type="project" value="UniProtKB-KW"/>
</dbReference>
<dbReference type="OrthoDB" id="9803687at2"/>
<evidence type="ECO:0000313" key="6">
    <source>
        <dbReference type="EMBL" id="SNZ20386.1"/>
    </source>
</evidence>
<dbReference type="GO" id="GO:0032259">
    <property type="term" value="P:methylation"/>
    <property type="evidence" value="ECO:0007669"/>
    <property type="project" value="UniProtKB-KW"/>
</dbReference>
<name>A0A285PJU1_9HYPH</name>
<comment type="cofactor">
    <cofactor evidence="3">
        <name>Zn(2+)</name>
        <dbReference type="ChEBI" id="CHEBI:29105"/>
    </cofactor>
</comment>
<gene>
    <name evidence="6" type="ORF">SAMN06265368_3489</name>
</gene>
<reference evidence="6 7" key="1">
    <citation type="submission" date="2017-09" db="EMBL/GenBank/DDBJ databases">
        <authorList>
            <person name="Ehlers B."/>
            <person name="Leendertz F.H."/>
        </authorList>
    </citation>
    <scope>NUCLEOTIDE SEQUENCE [LARGE SCALE GENOMIC DNA]</scope>
    <source>
        <strain evidence="6 7">DSM 18289</strain>
    </source>
</reference>
<dbReference type="AlphaFoldDB" id="A0A285PJU1"/>
<proteinExistence type="predicted"/>
<feature type="compositionally biased region" description="Basic residues" evidence="4">
    <location>
        <begin position="338"/>
        <end position="347"/>
    </location>
</feature>
<keyword evidence="3" id="KW-0862">Zinc</keyword>
<evidence type="ECO:0000313" key="7">
    <source>
        <dbReference type="Proteomes" id="UP000219439"/>
    </source>
</evidence>
<evidence type="ECO:0000256" key="2">
    <source>
        <dbReference type="ARBA" id="ARBA00022679"/>
    </source>
</evidence>
<dbReference type="PROSITE" id="PS50970">
    <property type="entry name" value="HCY"/>
    <property type="match status" value="1"/>
</dbReference>
<evidence type="ECO:0000256" key="1">
    <source>
        <dbReference type="ARBA" id="ARBA00022603"/>
    </source>
</evidence>
<sequence length="347" mass="37203">MAVDNAKLNRLKELISQKGALLADGATGTNLFPVGLESGWPPEEWNETQPDKIRALHQSFVDAGSDIILTNTFGCNRHRLKLHHFQGNVSKWNKLAVELAREVAQSVKDRDVLVAGSIGPTGELFQPMGDLTHEDAVDSFREQAQALKDADVDLLWIETMSSPDEIRAAAEACAGVGLPFTVTASFDSAGKTMMGLPPKGLGDLADKIEEEIGHKPAAIGSNCGVGASDLLVAILSLTEAYPEAIVIAKANCGIPEIQGDKVVYTGTPDLMGKYMHMALDAGASIVGGCCGTSPHHLAAMREAMDSHVRGERPTREAIESEIGHLVSPPRDDEDIARNRRGGRRRRS</sequence>
<dbReference type="PANTHER" id="PTHR11103">
    <property type="entry name" value="SLR1189 PROTEIN"/>
    <property type="match status" value="1"/>
</dbReference>
<evidence type="ECO:0000256" key="4">
    <source>
        <dbReference type="SAM" id="MobiDB-lite"/>
    </source>
</evidence>
<dbReference type="InterPro" id="IPR036589">
    <property type="entry name" value="HCY_dom_sf"/>
</dbReference>
<evidence type="ECO:0000259" key="5">
    <source>
        <dbReference type="PROSITE" id="PS50970"/>
    </source>
</evidence>
<protein>
    <submittedName>
        <fullName evidence="6">5-methyltetrahydrofolate--homocysteine methyltransferase</fullName>
    </submittedName>
</protein>
<dbReference type="Proteomes" id="UP000219439">
    <property type="component" value="Unassembled WGS sequence"/>
</dbReference>
<dbReference type="InterPro" id="IPR003726">
    <property type="entry name" value="HCY_dom"/>
</dbReference>
<keyword evidence="7" id="KW-1185">Reference proteome</keyword>
<dbReference type="Gene3D" id="3.20.20.330">
    <property type="entry name" value="Homocysteine-binding-like domain"/>
    <property type="match status" value="1"/>
</dbReference>
<evidence type="ECO:0000256" key="3">
    <source>
        <dbReference type="PROSITE-ProRule" id="PRU00333"/>
    </source>
</evidence>